<sequence length="63" mass="6722">MKTAIIGAGNMGGAIARGLTQRTLIKAEDIIVSDPNNELLEALKAFNPNIRTTNNNQEAISRA</sequence>
<evidence type="ECO:0000256" key="2">
    <source>
        <dbReference type="ARBA" id="ARBA00023002"/>
    </source>
</evidence>
<comment type="caution">
    <text evidence="4">The sequence shown here is derived from an EMBL/GenBank/DDBJ whole genome shotgun (WGS) entry which is preliminary data.</text>
</comment>
<dbReference type="GO" id="GO:0004735">
    <property type="term" value="F:pyrroline-5-carboxylate reductase activity"/>
    <property type="evidence" value="ECO:0007669"/>
    <property type="project" value="UniProtKB-EC"/>
</dbReference>
<dbReference type="Gene3D" id="3.40.50.720">
    <property type="entry name" value="NAD(P)-binding Rossmann-like Domain"/>
    <property type="match status" value="1"/>
</dbReference>
<dbReference type="EMBL" id="SNRY01007147">
    <property type="protein sequence ID" value="KAA6311007.1"/>
    <property type="molecule type" value="Genomic_DNA"/>
</dbReference>
<dbReference type="InterPro" id="IPR036291">
    <property type="entry name" value="NAD(P)-bd_dom_sf"/>
</dbReference>
<reference evidence="4" key="1">
    <citation type="submission" date="2019-03" db="EMBL/GenBank/DDBJ databases">
        <title>Single cell metagenomics reveals metabolic interactions within the superorganism composed of flagellate Streblomastix strix and complex community of Bacteroidetes bacteria on its surface.</title>
        <authorList>
            <person name="Treitli S.C."/>
            <person name="Kolisko M."/>
            <person name="Husnik F."/>
            <person name="Keeling P."/>
            <person name="Hampl V."/>
        </authorList>
    </citation>
    <scope>NUCLEOTIDE SEQUENCE</scope>
    <source>
        <strain evidence="4">STM</strain>
    </source>
</reference>
<feature type="domain" description="Pyrroline-5-carboxylate reductase catalytic N-terminal" evidence="3">
    <location>
        <begin position="3"/>
        <end position="61"/>
    </location>
</feature>
<organism evidence="4">
    <name type="scientific">termite gut metagenome</name>
    <dbReference type="NCBI Taxonomy" id="433724"/>
    <lineage>
        <taxon>unclassified sequences</taxon>
        <taxon>metagenomes</taxon>
        <taxon>organismal metagenomes</taxon>
    </lineage>
</organism>
<keyword evidence="2 4" id="KW-0560">Oxidoreductase</keyword>
<dbReference type="SUPFAM" id="SSF51735">
    <property type="entry name" value="NAD(P)-binding Rossmann-fold domains"/>
    <property type="match status" value="1"/>
</dbReference>
<dbReference type="InterPro" id="IPR028939">
    <property type="entry name" value="P5C_Rdtase_cat_N"/>
</dbReference>
<dbReference type="PANTHER" id="PTHR11645:SF0">
    <property type="entry name" value="PYRROLINE-5-CARBOXYLATE REDUCTASE 3"/>
    <property type="match status" value="1"/>
</dbReference>
<proteinExistence type="inferred from homology"/>
<dbReference type="AlphaFoldDB" id="A0A5J4PN85"/>
<dbReference type="Pfam" id="PF03807">
    <property type="entry name" value="F420_oxidored"/>
    <property type="match status" value="1"/>
</dbReference>
<dbReference type="PANTHER" id="PTHR11645">
    <property type="entry name" value="PYRROLINE-5-CARBOXYLATE REDUCTASE"/>
    <property type="match status" value="1"/>
</dbReference>
<evidence type="ECO:0000313" key="4">
    <source>
        <dbReference type="EMBL" id="KAA6311007.1"/>
    </source>
</evidence>
<dbReference type="EC" id="1.5.1.2" evidence="4"/>
<gene>
    <name evidence="4" type="ORF">EZS27_037790</name>
</gene>
<evidence type="ECO:0000256" key="1">
    <source>
        <dbReference type="ARBA" id="ARBA00005525"/>
    </source>
</evidence>
<comment type="similarity">
    <text evidence="1">Belongs to the pyrroline-5-carboxylate reductase family.</text>
</comment>
<feature type="non-terminal residue" evidence="4">
    <location>
        <position position="63"/>
    </location>
</feature>
<name>A0A5J4PN85_9ZZZZ</name>
<evidence type="ECO:0000259" key="3">
    <source>
        <dbReference type="Pfam" id="PF03807"/>
    </source>
</evidence>
<accession>A0A5J4PN85</accession>
<dbReference type="GO" id="GO:0055129">
    <property type="term" value="P:L-proline biosynthetic process"/>
    <property type="evidence" value="ECO:0007669"/>
    <property type="project" value="TreeGrafter"/>
</dbReference>
<protein>
    <submittedName>
        <fullName evidence="4">Pyrroline-5-carboxylate reductase</fullName>
        <ecNumber evidence="4">1.5.1.2</ecNumber>
    </submittedName>
</protein>